<proteinExistence type="inferred from homology"/>
<dbReference type="AlphaFoldDB" id="A0A139LJT1"/>
<feature type="domain" description="MacB-like periplasmic core" evidence="9">
    <location>
        <begin position="25"/>
        <end position="250"/>
    </location>
</feature>
<dbReference type="PATRIC" id="fig|329854.7.peg.1792"/>
<evidence type="ECO:0000259" key="8">
    <source>
        <dbReference type="Pfam" id="PF02687"/>
    </source>
</evidence>
<organism evidence="10">
    <name type="scientific">Bacteroides intestinalis</name>
    <dbReference type="NCBI Taxonomy" id="329854"/>
    <lineage>
        <taxon>Bacteria</taxon>
        <taxon>Pseudomonadati</taxon>
        <taxon>Bacteroidota</taxon>
        <taxon>Bacteroidia</taxon>
        <taxon>Bacteroidales</taxon>
        <taxon>Bacteroidaceae</taxon>
        <taxon>Bacteroides</taxon>
    </lineage>
</organism>
<evidence type="ECO:0000256" key="1">
    <source>
        <dbReference type="ARBA" id="ARBA00004651"/>
    </source>
</evidence>
<keyword evidence="5 7" id="KW-1133">Transmembrane helix</keyword>
<evidence type="ECO:0000313" key="11">
    <source>
        <dbReference type="Proteomes" id="UP000070319"/>
    </source>
</evidence>
<evidence type="ECO:0000259" key="9">
    <source>
        <dbReference type="Pfam" id="PF12704"/>
    </source>
</evidence>
<evidence type="ECO:0000313" key="10">
    <source>
        <dbReference type="EMBL" id="KXT51712.1"/>
    </source>
</evidence>
<feature type="domain" description="ABC3 transporter permease C-terminal" evidence="8">
    <location>
        <begin position="281"/>
        <end position="404"/>
    </location>
</feature>
<dbReference type="Proteomes" id="UP000070319">
    <property type="component" value="Unassembled WGS sequence"/>
</dbReference>
<dbReference type="GO" id="GO:0098797">
    <property type="term" value="C:plasma membrane protein complex"/>
    <property type="evidence" value="ECO:0007669"/>
    <property type="project" value="TreeGrafter"/>
</dbReference>
<evidence type="ECO:0000256" key="4">
    <source>
        <dbReference type="ARBA" id="ARBA00022692"/>
    </source>
</evidence>
<keyword evidence="4 7" id="KW-0812">Transmembrane</keyword>
<dbReference type="Pfam" id="PF12704">
    <property type="entry name" value="MacB_PCD"/>
    <property type="match status" value="1"/>
</dbReference>
<feature type="transmembrane region" description="Helical" evidence="7">
    <location>
        <begin position="20"/>
        <end position="46"/>
    </location>
</feature>
<feature type="transmembrane region" description="Helical" evidence="7">
    <location>
        <begin position="322"/>
        <end position="348"/>
    </location>
</feature>
<dbReference type="Pfam" id="PF02687">
    <property type="entry name" value="FtsX"/>
    <property type="match status" value="1"/>
</dbReference>
<feature type="transmembrane region" description="Helical" evidence="7">
    <location>
        <begin position="280"/>
        <end position="302"/>
    </location>
</feature>
<evidence type="ECO:0000256" key="3">
    <source>
        <dbReference type="ARBA" id="ARBA00022475"/>
    </source>
</evidence>
<evidence type="ECO:0000256" key="5">
    <source>
        <dbReference type="ARBA" id="ARBA00022989"/>
    </source>
</evidence>
<keyword evidence="3" id="KW-1003">Cell membrane</keyword>
<comment type="subcellular location">
    <subcellularLocation>
        <location evidence="1">Cell membrane</location>
        <topology evidence="1">Multi-pass membrane protein</topology>
    </subcellularLocation>
</comment>
<comment type="caution">
    <text evidence="10">The sequence shown here is derived from an EMBL/GenBank/DDBJ whole genome shotgun (WGS) entry which is preliminary data.</text>
</comment>
<dbReference type="PANTHER" id="PTHR30489">
    <property type="entry name" value="LIPOPROTEIN-RELEASING SYSTEM TRANSMEMBRANE PROTEIN LOLE"/>
    <property type="match status" value="1"/>
</dbReference>
<gene>
    <name evidence="10" type="ORF">HMPREF2531_01762</name>
</gene>
<reference evidence="10 11" key="1">
    <citation type="submission" date="2016-02" db="EMBL/GenBank/DDBJ databases">
        <authorList>
            <person name="Wen L."/>
            <person name="He K."/>
            <person name="Yang H."/>
        </authorList>
    </citation>
    <scope>NUCLEOTIDE SEQUENCE [LARGE SCALE GENOMIC DNA]</scope>
    <source>
        <strain evidence="10 11">KLE1704</strain>
    </source>
</reference>
<name>A0A139LJT1_9BACE</name>
<dbReference type="InterPro" id="IPR003838">
    <property type="entry name" value="ABC3_permease_C"/>
</dbReference>
<protein>
    <submittedName>
        <fullName evidence="10">Efflux ABC transporter, permease protein</fullName>
    </submittedName>
</protein>
<feature type="transmembrane region" description="Helical" evidence="7">
    <location>
        <begin position="381"/>
        <end position="400"/>
    </location>
</feature>
<accession>A0A139LJT1</accession>
<keyword evidence="6 7" id="KW-0472">Membrane</keyword>
<dbReference type="InterPro" id="IPR051447">
    <property type="entry name" value="Lipoprotein-release_system"/>
</dbReference>
<evidence type="ECO:0000256" key="2">
    <source>
        <dbReference type="ARBA" id="ARBA00005236"/>
    </source>
</evidence>
<evidence type="ECO:0000256" key="7">
    <source>
        <dbReference type="SAM" id="Phobius"/>
    </source>
</evidence>
<dbReference type="InterPro" id="IPR025857">
    <property type="entry name" value="MacB_PCD"/>
</dbReference>
<evidence type="ECO:0000256" key="6">
    <source>
        <dbReference type="ARBA" id="ARBA00023136"/>
    </source>
</evidence>
<sequence length="410" mass="45982">MNLPFYIARRYLFSKKKHNAINIISGISVCGVALATLALVCTLSVFNGFQDMVAGFFTAFDPELKITIREGKVFEPQGAAFQEVRSLPEIGVWTETLEENAMVQYKDRQAMAIIKGVEDNFEELTSIDSLLYGAGEFILHDSIVDYGVLGVELISELGTGLQFVDPLQVYAPKRNVRVNMANPSASFNRDYLFSPGVVFVVNQQKYDARYILTSLSFARNLFNYDTEVSAVELKLKPGTDVTAVQRKIARILGDEFVVLDRYEQQADVFRIMEIEKFISYLFLTFILAIACFNVIGSLSMLILDKREDVETLRNLGADDRLIARIFLFEGRLISLFGALSGIVLGLLLCYIQQRFGIISLGGGNGSFIVDAYPVSVHVTDVVLIFITVITVGFLSVWYPVHYLTRRLLKK</sequence>
<dbReference type="GO" id="GO:0044874">
    <property type="term" value="P:lipoprotein localization to outer membrane"/>
    <property type="evidence" value="ECO:0007669"/>
    <property type="project" value="TreeGrafter"/>
</dbReference>
<dbReference type="RefSeq" id="WP_061435318.1">
    <property type="nucleotide sequence ID" value="NZ_KQ968691.1"/>
</dbReference>
<comment type="similarity">
    <text evidence="2">Belongs to the ABC-4 integral membrane protein family. LolC/E subfamily.</text>
</comment>
<dbReference type="EMBL" id="LTDF01000072">
    <property type="protein sequence ID" value="KXT51712.1"/>
    <property type="molecule type" value="Genomic_DNA"/>
</dbReference>
<dbReference type="PANTHER" id="PTHR30489:SF0">
    <property type="entry name" value="LIPOPROTEIN-RELEASING SYSTEM TRANSMEMBRANE PROTEIN LOLE"/>
    <property type="match status" value="1"/>
</dbReference>